<dbReference type="InterPro" id="IPR004433">
    <property type="entry name" value="MenaQ_synth_MenD"/>
</dbReference>
<dbReference type="InterPro" id="IPR029035">
    <property type="entry name" value="DHS-like_NAD/FAD-binding_dom"/>
</dbReference>
<comment type="pathway">
    <text evidence="7">Quinol/quinone metabolism; menaquinone biosynthesis.</text>
</comment>
<feature type="domain" description="Thiamine pyrophosphate enzyme N-terminal TPP-binding" evidence="9">
    <location>
        <begin position="13"/>
        <end position="125"/>
    </location>
</feature>
<dbReference type="CDD" id="cd07037">
    <property type="entry name" value="TPP_PYR_MenD"/>
    <property type="match status" value="1"/>
</dbReference>
<dbReference type="Gene3D" id="3.40.50.970">
    <property type="match status" value="2"/>
</dbReference>
<keyword evidence="6 7" id="KW-0464">Manganese</keyword>
<evidence type="ECO:0000256" key="7">
    <source>
        <dbReference type="HAMAP-Rule" id="MF_01659"/>
    </source>
</evidence>
<comment type="cofactor">
    <cofactor evidence="7">
        <name>thiamine diphosphate</name>
        <dbReference type="ChEBI" id="CHEBI:58937"/>
    </cofactor>
    <text evidence="7">Binds 1 thiamine pyrophosphate per subunit.</text>
</comment>
<dbReference type="GO" id="GO:0070204">
    <property type="term" value="F:2-succinyl-5-enolpyruvyl-6-hydroxy-3-cyclohexene-1-carboxylic-acid synthase activity"/>
    <property type="evidence" value="ECO:0007669"/>
    <property type="project" value="UniProtKB-UniRule"/>
</dbReference>
<name>A0A9D7LMD4_9RHOO</name>
<proteinExistence type="inferred from homology"/>
<accession>A0A9D7LMD4</accession>
<dbReference type="Pfam" id="PF02775">
    <property type="entry name" value="TPP_enzyme_C"/>
    <property type="match status" value="1"/>
</dbReference>
<dbReference type="InterPro" id="IPR029061">
    <property type="entry name" value="THDP-binding"/>
</dbReference>
<dbReference type="PANTHER" id="PTHR42916:SF1">
    <property type="entry name" value="PROTEIN PHYLLO, CHLOROPLASTIC"/>
    <property type="match status" value="1"/>
</dbReference>
<dbReference type="Proteomes" id="UP000808146">
    <property type="component" value="Unassembled WGS sequence"/>
</dbReference>
<protein>
    <recommendedName>
        <fullName evidence="7">2-succinyl-5-enolpyruvyl-6-hydroxy-3-cyclohexene-1-carboxylate synthase</fullName>
        <shortName evidence="7">SEPHCHC synthase</shortName>
        <ecNumber evidence="7">2.2.1.9</ecNumber>
    </recommendedName>
    <alternativeName>
        <fullName evidence="7">Menaquinone biosynthesis protein MenD</fullName>
    </alternativeName>
</protein>
<keyword evidence="1 7" id="KW-0474">Menaquinone biosynthesis</keyword>
<gene>
    <name evidence="7 10" type="primary">menD</name>
    <name evidence="10" type="ORF">IPN75_09885</name>
</gene>
<organism evidence="10 11">
    <name type="scientific">Candidatus Dechloromonas phosphorivorans</name>
    <dbReference type="NCBI Taxonomy" id="2899244"/>
    <lineage>
        <taxon>Bacteria</taxon>
        <taxon>Pseudomonadati</taxon>
        <taxon>Pseudomonadota</taxon>
        <taxon>Betaproteobacteria</taxon>
        <taxon>Rhodocyclales</taxon>
        <taxon>Azonexaceae</taxon>
        <taxon>Dechloromonas</taxon>
    </lineage>
</organism>
<keyword evidence="5 7" id="KW-0786">Thiamine pyrophosphate</keyword>
<evidence type="ECO:0000259" key="8">
    <source>
        <dbReference type="Pfam" id="PF02775"/>
    </source>
</evidence>
<comment type="caution">
    <text evidence="10">The sequence shown here is derived from an EMBL/GenBank/DDBJ whole genome shotgun (WGS) entry which is preliminary data.</text>
</comment>
<evidence type="ECO:0000256" key="3">
    <source>
        <dbReference type="ARBA" id="ARBA00022723"/>
    </source>
</evidence>
<dbReference type="EC" id="2.2.1.9" evidence="7"/>
<evidence type="ECO:0000256" key="1">
    <source>
        <dbReference type="ARBA" id="ARBA00022428"/>
    </source>
</evidence>
<dbReference type="Gene3D" id="3.40.50.1220">
    <property type="entry name" value="TPP-binding domain"/>
    <property type="match status" value="1"/>
</dbReference>
<sequence>MIDTGTLSLLWSQAMVAGFVAAGTTHAVISPGSRSTPLALAMLRQSGLQCTVAVDERSAAFFALGIAKVSRRPALVLATSGTAPANWLPAVIEASQSGVPLILLSADRPPELQACGANQTIDQMDLFGSHVRARHALGTPAEGFDPGYLQRLAARISEQAIWPHPGPVHINQPFREPLVPGQETAASSRLERIVISRPELQPSPDDIRELSDRIAGRPGIIVCGETPLRNGYADALTALAARLDCPILAEPLSNLRFGRHKRSHVCVRYNTWLSDPRAVQELNPDWVLRFGTVPVTRHLQAFLGNRVAVHALIEPWPRWTDPMQRLTHVLRADPLAFCQALLAVAPDPAPDGWHATFANLEAAASQVGTGHIGVLVDELPANSAVFIGNSLAIRELDTHSGSSDNPLLFFGNRGASGIDGNISTAIGIAAVHGRVVALLGDLTCQHDLGGLALAQGRDAIIVAVNNGGGGIFDHLPQADLPEFEQGWRTPQQIEFKHAALTFGMAYERASDCDIYRAALRQALAAGGPQLIELCLR</sequence>
<evidence type="ECO:0000256" key="4">
    <source>
        <dbReference type="ARBA" id="ARBA00022842"/>
    </source>
</evidence>
<evidence type="ECO:0000256" key="2">
    <source>
        <dbReference type="ARBA" id="ARBA00022679"/>
    </source>
</evidence>
<dbReference type="GO" id="GO:0030976">
    <property type="term" value="F:thiamine pyrophosphate binding"/>
    <property type="evidence" value="ECO:0007669"/>
    <property type="project" value="UniProtKB-UniRule"/>
</dbReference>
<comment type="function">
    <text evidence="7">Catalyzes the thiamine diphosphate-dependent decarboxylation of 2-oxoglutarate and the subsequent addition of the resulting succinic semialdehyde-thiamine pyrophosphate anion to isochorismate to yield 2-succinyl-5-enolpyruvyl-6-hydroxy-3-cyclohexene-1-carboxylate (SEPHCHC).</text>
</comment>
<dbReference type="InterPro" id="IPR012001">
    <property type="entry name" value="Thiamin_PyroP_enz_TPP-bd_dom"/>
</dbReference>
<comment type="cofactor">
    <cofactor evidence="7">
        <name>Mg(2+)</name>
        <dbReference type="ChEBI" id="CHEBI:18420"/>
    </cofactor>
    <cofactor evidence="7">
        <name>Mn(2+)</name>
        <dbReference type="ChEBI" id="CHEBI:29035"/>
    </cofactor>
</comment>
<dbReference type="CDD" id="cd02009">
    <property type="entry name" value="TPP_SHCHC_synthase"/>
    <property type="match status" value="1"/>
</dbReference>
<dbReference type="NCBIfam" id="TIGR00173">
    <property type="entry name" value="menD"/>
    <property type="match status" value="1"/>
</dbReference>
<dbReference type="SUPFAM" id="SSF52518">
    <property type="entry name" value="Thiamin diphosphate-binding fold (THDP-binding)"/>
    <property type="match status" value="2"/>
</dbReference>
<dbReference type="Pfam" id="PF02776">
    <property type="entry name" value="TPP_enzyme_N"/>
    <property type="match status" value="1"/>
</dbReference>
<dbReference type="GO" id="GO:0030145">
    <property type="term" value="F:manganese ion binding"/>
    <property type="evidence" value="ECO:0007669"/>
    <property type="project" value="UniProtKB-UniRule"/>
</dbReference>
<keyword evidence="2 7" id="KW-0808">Transferase</keyword>
<evidence type="ECO:0000256" key="5">
    <source>
        <dbReference type="ARBA" id="ARBA00023052"/>
    </source>
</evidence>
<feature type="domain" description="Thiamine pyrophosphate enzyme TPP-binding" evidence="8">
    <location>
        <begin position="409"/>
        <end position="532"/>
    </location>
</feature>
<dbReference type="InterPro" id="IPR011766">
    <property type="entry name" value="TPP_enzyme_TPP-bd"/>
</dbReference>
<dbReference type="GO" id="GO:0000287">
    <property type="term" value="F:magnesium ion binding"/>
    <property type="evidence" value="ECO:0007669"/>
    <property type="project" value="UniProtKB-UniRule"/>
</dbReference>
<dbReference type="SUPFAM" id="SSF52467">
    <property type="entry name" value="DHS-like NAD/FAD-binding domain"/>
    <property type="match status" value="1"/>
</dbReference>
<comment type="similarity">
    <text evidence="7">Belongs to the TPP enzyme family. MenD subfamily.</text>
</comment>
<keyword evidence="3 7" id="KW-0479">Metal-binding</keyword>
<comment type="pathway">
    <text evidence="7">Quinol/quinone metabolism; 1,4-dihydroxy-2-naphthoate biosynthesis; 1,4-dihydroxy-2-naphthoate from chorismate: step 2/7.</text>
</comment>
<evidence type="ECO:0000313" key="11">
    <source>
        <dbReference type="Proteomes" id="UP000808146"/>
    </source>
</evidence>
<dbReference type="PANTHER" id="PTHR42916">
    <property type="entry name" value="2-SUCCINYL-5-ENOLPYRUVYL-6-HYDROXY-3-CYCLOHEXENE-1-CARBOXYLATE SYNTHASE"/>
    <property type="match status" value="1"/>
</dbReference>
<comment type="catalytic activity">
    <reaction evidence="7">
        <text>isochorismate + 2-oxoglutarate + H(+) = 5-enolpyruvoyl-6-hydroxy-2-succinyl-cyclohex-3-ene-1-carboxylate + CO2</text>
        <dbReference type="Rhea" id="RHEA:25593"/>
        <dbReference type="ChEBI" id="CHEBI:15378"/>
        <dbReference type="ChEBI" id="CHEBI:16526"/>
        <dbReference type="ChEBI" id="CHEBI:16810"/>
        <dbReference type="ChEBI" id="CHEBI:29780"/>
        <dbReference type="ChEBI" id="CHEBI:58818"/>
        <dbReference type="EC" id="2.2.1.9"/>
    </reaction>
</comment>
<evidence type="ECO:0000313" key="10">
    <source>
        <dbReference type="EMBL" id="MBK8890681.1"/>
    </source>
</evidence>
<dbReference type="AlphaFoldDB" id="A0A9D7LMD4"/>
<keyword evidence="4 7" id="KW-0460">Magnesium</keyword>
<dbReference type="PIRSF" id="PIRSF004983">
    <property type="entry name" value="MenD"/>
    <property type="match status" value="1"/>
</dbReference>
<reference evidence="11" key="1">
    <citation type="journal article" date="2021" name="Nat. Commun.">
        <title>Connecting structure to function with the recovery of over 1000 high-quality metagenome-assembled genomes from activated sludge using long-read sequencing.</title>
        <authorList>
            <person name="Singleton C.M."/>
            <person name="Petriglieri F."/>
            <person name="Kristensen J.M."/>
            <person name="Kirkegaard R.H."/>
            <person name="Michaelsen T.Y."/>
            <person name="Andersen M.H."/>
            <person name="Kondrotaite Z."/>
            <person name="Karst S.M."/>
            <person name="Dueholm M.S."/>
            <person name="Nielsen P.H."/>
            <person name="Albertsen M."/>
        </authorList>
    </citation>
    <scope>NUCLEOTIDE SEQUENCE [LARGE SCALE GENOMIC DNA]</scope>
</reference>
<evidence type="ECO:0000256" key="6">
    <source>
        <dbReference type="ARBA" id="ARBA00023211"/>
    </source>
</evidence>
<dbReference type="HAMAP" id="MF_01659">
    <property type="entry name" value="MenD"/>
    <property type="match status" value="1"/>
</dbReference>
<dbReference type="EMBL" id="JADKBR010000011">
    <property type="protein sequence ID" value="MBK8890681.1"/>
    <property type="molecule type" value="Genomic_DNA"/>
</dbReference>
<evidence type="ECO:0000259" key="9">
    <source>
        <dbReference type="Pfam" id="PF02776"/>
    </source>
</evidence>
<comment type="subunit">
    <text evidence="7">Homodimer.</text>
</comment>
<dbReference type="GO" id="GO:0009234">
    <property type="term" value="P:menaquinone biosynthetic process"/>
    <property type="evidence" value="ECO:0007669"/>
    <property type="project" value="UniProtKB-UniRule"/>
</dbReference>